<dbReference type="HOGENOM" id="CLU_1500743_0_0_12"/>
<evidence type="ECO:0000313" key="2">
    <source>
        <dbReference type="Proteomes" id="UP000006901"/>
    </source>
</evidence>
<reference evidence="1 2" key="1">
    <citation type="journal article" date="2011" name="J. Bacteriol.">
        <title>Whole-genome sequences of thirteen isolates of Borrelia burgdorferi.</title>
        <authorList>
            <person name="Schutzer S.E."/>
            <person name="Fraser-Liggett C.M."/>
            <person name="Casjens S.R."/>
            <person name="Qiu W.G."/>
            <person name="Dunn J.J."/>
            <person name="Mongodin E.F."/>
            <person name="Luft B.J."/>
        </authorList>
    </citation>
    <scope>NUCLEOTIDE SEQUENCE [LARGE SCALE GENOMIC DNA]</scope>
    <source>
        <strain evidence="1 2">ZS7</strain>
        <plasmid evidence="1 2">ZS7_lp54</plasmid>
    </source>
</reference>
<organism evidence="1 2">
    <name type="scientific">Borreliella burgdorferi (strain ZS7)</name>
    <name type="common">Borrelia burgdorferi</name>
    <dbReference type="NCBI Taxonomy" id="445985"/>
    <lineage>
        <taxon>Bacteria</taxon>
        <taxon>Pseudomonadati</taxon>
        <taxon>Spirochaetota</taxon>
        <taxon>Spirochaetia</taxon>
        <taxon>Spirochaetales</taxon>
        <taxon>Borreliaceae</taxon>
        <taxon>Borreliella</taxon>
    </lineage>
</organism>
<name>A0A0H3C0N5_BORBZ</name>
<keyword evidence="1" id="KW-0449">Lipoprotein</keyword>
<dbReference type="EMBL" id="CP001199">
    <property type="protein sequence ID" value="ACK74243.1"/>
    <property type="molecule type" value="Genomic_DNA"/>
</dbReference>
<geneLocation type="plasmid" evidence="1 2">
    <name>ZS7_lp54</name>
</geneLocation>
<dbReference type="KEGG" id="bbz:BbuZS7_A27"/>
<sequence length="179" mass="20667">MKRYIYVYIISVAVISCYLNDFSGMKENNYNKYDLSFSELSLAERENAILKIQRKFKSLTDKISSRISNYSEIKVGNFFSESSEQKINLLNKILEILKIQHGLVEKSSNTLSKLKMLSVGNYDVLDPQPELKLLNQKYSDIDEKLREICSCILSNSIDFNKVLNDLIYLKESALALIQK</sequence>
<dbReference type="Proteomes" id="UP000006901">
    <property type="component" value="Plasmid ZS7_lp54"/>
</dbReference>
<protein>
    <submittedName>
        <fullName evidence="1">Putative lipoprotein</fullName>
    </submittedName>
</protein>
<gene>
    <name evidence="1" type="ordered locus">BbuZS7_A27</name>
</gene>
<dbReference type="AlphaFoldDB" id="A0A0H3C0N5"/>
<accession>A0A0H3C0N5</accession>
<evidence type="ECO:0000313" key="1">
    <source>
        <dbReference type="EMBL" id="ACK74243.1"/>
    </source>
</evidence>
<dbReference type="RefSeq" id="WP_012615010.1">
    <property type="nucleotide sequence ID" value="NC_011784.1"/>
</dbReference>
<keyword evidence="1" id="KW-0614">Plasmid</keyword>
<proteinExistence type="predicted"/>
<dbReference type="PROSITE" id="PS51257">
    <property type="entry name" value="PROKAR_LIPOPROTEIN"/>
    <property type="match status" value="1"/>
</dbReference>